<name>A0A1X2LTQ9_9MYCO</name>
<dbReference type="Proteomes" id="UP000193247">
    <property type="component" value="Unassembled WGS sequence"/>
</dbReference>
<dbReference type="EMBL" id="NCXP01000015">
    <property type="protein sequence ID" value="OSC40276.1"/>
    <property type="molecule type" value="Genomic_DNA"/>
</dbReference>
<comment type="caution">
    <text evidence="2">The sequence shown here is derived from an EMBL/GenBank/DDBJ whole genome shotgun (WGS) entry which is preliminary data.</text>
</comment>
<evidence type="ECO:0000256" key="1">
    <source>
        <dbReference type="SAM" id="MobiDB-lite"/>
    </source>
</evidence>
<dbReference type="AlphaFoldDB" id="A0A1X2LTQ9"/>
<organism evidence="2 3">
    <name type="scientific">Mycobacterium decipiens</name>
    <dbReference type="NCBI Taxonomy" id="1430326"/>
    <lineage>
        <taxon>Bacteria</taxon>
        <taxon>Bacillati</taxon>
        <taxon>Actinomycetota</taxon>
        <taxon>Actinomycetes</taxon>
        <taxon>Mycobacteriales</taxon>
        <taxon>Mycobacteriaceae</taxon>
        <taxon>Mycobacterium</taxon>
    </lineage>
</organism>
<accession>A0A1X2LTQ9</accession>
<feature type="compositionally biased region" description="Low complexity" evidence="1">
    <location>
        <begin position="24"/>
        <end position="34"/>
    </location>
</feature>
<evidence type="ECO:0000313" key="2">
    <source>
        <dbReference type="EMBL" id="OSC40276.1"/>
    </source>
</evidence>
<keyword evidence="3" id="KW-1185">Reference proteome</keyword>
<protein>
    <submittedName>
        <fullName evidence="2">Uncharacterized protein</fullName>
    </submittedName>
</protein>
<reference evidence="2 3" key="1">
    <citation type="submission" date="2017-04" db="EMBL/GenBank/DDBJ databases">
        <title>The new phylogeny of genus Mycobacterium.</title>
        <authorList>
            <person name="Tortoli E."/>
            <person name="Trovato A."/>
            <person name="Cirillo D.M."/>
        </authorList>
    </citation>
    <scope>NUCLEOTIDE SEQUENCE [LARGE SCALE GENOMIC DNA]</scope>
    <source>
        <strain evidence="2 3">TBL 1200985</strain>
    </source>
</reference>
<feature type="region of interest" description="Disordered" evidence="1">
    <location>
        <begin position="1"/>
        <end position="42"/>
    </location>
</feature>
<gene>
    <name evidence="2" type="ORF">B8W66_13220</name>
</gene>
<evidence type="ECO:0000313" key="3">
    <source>
        <dbReference type="Proteomes" id="UP000193247"/>
    </source>
</evidence>
<proteinExistence type="predicted"/>
<sequence>MPADSFLAARTSGRSASALHRGAGDSAGATATATRPGSAESRQLKPAAVIHLDGACSAITAEADRLQRMFDALLKKKRKTPTSPAWPRLPQRG</sequence>